<dbReference type="InterPro" id="IPR001841">
    <property type="entry name" value="Znf_RING"/>
</dbReference>
<keyword evidence="1" id="KW-0479">Metal-binding</keyword>
<dbReference type="Proteomes" id="UP001457282">
    <property type="component" value="Unassembled WGS sequence"/>
</dbReference>
<keyword evidence="1" id="KW-0863">Zinc-finger</keyword>
<accession>A0AAW1X1S7</accession>
<feature type="compositionally biased region" description="Polar residues" evidence="2">
    <location>
        <begin position="33"/>
        <end position="51"/>
    </location>
</feature>
<feature type="domain" description="RING-type" evidence="3">
    <location>
        <begin position="61"/>
        <end position="101"/>
    </location>
</feature>
<evidence type="ECO:0000256" key="2">
    <source>
        <dbReference type="SAM" id="MobiDB-lite"/>
    </source>
</evidence>
<dbReference type="PROSITE" id="PS50089">
    <property type="entry name" value="ZF_RING_2"/>
    <property type="match status" value="1"/>
</dbReference>
<dbReference type="Gene3D" id="3.30.40.10">
    <property type="entry name" value="Zinc/RING finger domain, C3HC4 (zinc finger)"/>
    <property type="match status" value="1"/>
</dbReference>
<dbReference type="EMBL" id="JBEDUW010000004">
    <property type="protein sequence ID" value="KAK9930905.1"/>
    <property type="molecule type" value="Genomic_DNA"/>
</dbReference>
<dbReference type="SUPFAM" id="SSF57850">
    <property type="entry name" value="RING/U-box"/>
    <property type="match status" value="1"/>
</dbReference>
<proteinExistence type="predicted"/>
<comment type="caution">
    <text evidence="4">The sequence shown here is derived from an EMBL/GenBank/DDBJ whole genome shotgun (WGS) entry which is preliminary data.</text>
</comment>
<organism evidence="4 5">
    <name type="scientific">Rubus argutus</name>
    <name type="common">Southern blackberry</name>
    <dbReference type="NCBI Taxonomy" id="59490"/>
    <lineage>
        <taxon>Eukaryota</taxon>
        <taxon>Viridiplantae</taxon>
        <taxon>Streptophyta</taxon>
        <taxon>Embryophyta</taxon>
        <taxon>Tracheophyta</taxon>
        <taxon>Spermatophyta</taxon>
        <taxon>Magnoliopsida</taxon>
        <taxon>eudicotyledons</taxon>
        <taxon>Gunneridae</taxon>
        <taxon>Pentapetalae</taxon>
        <taxon>rosids</taxon>
        <taxon>fabids</taxon>
        <taxon>Rosales</taxon>
        <taxon>Rosaceae</taxon>
        <taxon>Rosoideae</taxon>
        <taxon>Rosoideae incertae sedis</taxon>
        <taxon>Rubus</taxon>
    </lineage>
</organism>
<evidence type="ECO:0000313" key="5">
    <source>
        <dbReference type="Proteomes" id="UP001457282"/>
    </source>
</evidence>
<name>A0AAW1X1S7_RUBAR</name>
<dbReference type="AlphaFoldDB" id="A0AAW1X1S7"/>
<dbReference type="InterPro" id="IPR013083">
    <property type="entry name" value="Znf_RING/FYVE/PHD"/>
</dbReference>
<dbReference type="GO" id="GO:0008270">
    <property type="term" value="F:zinc ion binding"/>
    <property type="evidence" value="ECO:0007669"/>
    <property type="project" value="UniProtKB-KW"/>
</dbReference>
<protein>
    <recommendedName>
        <fullName evidence="3">RING-type domain-containing protein</fullName>
    </recommendedName>
</protein>
<keyword evidence="5" id="KW-1185">Reference proteome</keyword>
<gene>
    <name evidence="4" type="ORF">M0R45_018209</name>
</gene>
<dbReference type="Pfam" id="PF13639">
    <property type="entry name" value="zf-RING_2"/>
    <property type="match status" value="1"/>
</dbReference>
<evidence type="ECO:0000256" key="1">
    <source>
        <dbReference type="PROSITE-ProRule" id="PRU00175"/>
    </source>
</evidence>
<reference evidence="4 5" key="1">
    <citation type="journal article" date="2023" name="G3 (Bethesda)">
        <title>A chromosome-length genome assembly and annotation of blackberry (Rubus argutus, cv. 'Hillquist').</title>
        <authorList>
            <person name="Bruna T."/>
            <person name="Aryal R."/>
            <person name="Dudchenko O."/>
            <person name="Sargent D.J."/>
            <person name="Mead D."/>
            <person name="Buti M."/>
            <person name="Cavallini A."/>
            <person name="Hytonen T."/>
            <person name="Andres J."/>
            <person name="Pham M."/>
            <person name="Weisz D."/>
            <person name="Mascagni F."/>
            <person name="Usai G."/>
            <person name="Natali L."/>
            <person name="Bassil N."/>
            <person name="Fernandez G.E."/>
            <person name="Lomsadze A."/>
            <person name="Armour M."/>
            <person name="Olukolu B."/>
            <person name="Poorten T."/>
            <person name="Britton C."/>
            <person name="Davik J."/>
            <person name="Ashrafi H."/>
            <person name="Aiden E.L."/>
            <person name="Borodovsky M."/>
            <person name="Worthington M."/>
        </authorList>
    </citation>
    <scope>NUCLEOTIDE SEQUENCE [LARGE SCALE GENOMIC DNA]</scope>
    <source>
        <strain evidence="4">PI 553951</strain>
    </source>
</reference>
<feature type="region of interest" description="Disordered" evidence="2">
    <location>
        <begin position="26"/>
        <end position="51"/>
    </location>
</feature>
<evidence type="ECO:0000313" key="4">
    <source>
        <dbReference type="EMBL" id="KAK9930905.1"/>
    </source>
</evidence>
<keyword evidence="1" id="KW-0862">Zinc</keyword>
<evidence type="ECO:0000259" key="3">
    <source>
        <dbReference type="PROSITE" id="PS50089"/>
    </source>
</evidence>
<sequence length="108" mass="11893">MLEAINADLQDLDDEAAHNARKRLEKRLGHFRPSSSNQEGHHGSSSSLSAEMNHQHDKVACAICLENFEAEEEAMELTCAHKFFPLSSVLASSPSGCPYCRTNVFVCS</sequence>